<dbReference type="Pfam" id="PF23019">
    <property type="entry name" value="DUF7033"/>
    <property type="match status" value="1"/>
</dbReference>
<organism evidence="2 3">
    <name type="scientific">Porphyromonas miyakawae</name>
    <dbReference type="NCBI Taxonomy" id="3137470"/>
    <lineage>
        <taxon>Bacteria</taxon>
        <taxon>Pseudomonadati</taxon>
        <taxon>Bacteroidota</taxon>
        <taxon>Bacteroidia</taxon>
        <taxon>Bacteroidales</taxon>
        <taxon>Porphyromonadaceae</taxon>
        <taxon>Porphyromonas</taxon>
    </lineage>
</organism>
<name>A0ABQ0E3L6_9PORP</name>
<proteinExistence type="predicted"/>
<evidence type="ECO:0000313" key="2">
    <source>
        <dbReference type="EMBL" id="GAB1252273.1"/>
    </source>
</evidence>
<accession>A0ABQ0E3L6</accession>
<gene>
    <name evidence="2" type="ORF">Tsumi_13790</name>
</gene>
<dbReference type="CDD" id="cd10931">
    <property type="entry name" value="CE4_u7"/>
    <property type="match status" value="1"/>
</dbReference>
<evidence type="ECO:0000259" key="1">
    <source>
        <dbReference type="Pfam" id="PF23019"/>
    </source>
</evidence>
<comment type="caution">
    <text evidence="2">The sequence shown here is derived from an EMBL/GenBank/DDBJ whole genome shotgun (WGS) entry which is preliminary data.</text>
</comment>
<dbReference type="InterPro" id="IPR054297">
    <property type="entry name" value="DUF7033"/>
</dbReference>
<keyword evidence="3" id="KW-1185">Reference proteome</keyword>
<dbReference type="RefSeq" id="WP_411916030.1">
    <property type="nucleotide sequence ID" value="NZ_BAAFSF010000004.1"/>
</dbReference>
<dbReference type="EMBL" id="BAAFSF010000004">
    <property type="protein sequence ID" value="GAB1252273.1"/>
    <property type="molecule type" value="Genomic_DNA"/>
</dbReference>
<dbReference type="Proteomes" id="UP001628220">
    <property type="component" value="Unassembled WGS sequence"/>
</dbReference>
<feature type="domain" description="DUF7033" evidence="1">
    <location>
        <begin position="94"/>
        <end position="181"/>
    </location>
</feature>
<evidence type="ECO:0000313" key="3">
    <source>
        <dbReference type="Proteomes" id="UP001628220"/>
    </source>
</evidence>
<protein>
    <submittedName>
        <fullName evidence="2">Polysaccharide deacetylase family protein</fullName>
    </submittedName>
</protein>
<sequence length="455" mass="53173">MNYRKIAKYIISFLLREEELPGELTDMVGYTSNPVDMQRYRVVIVPCGFFDIANYGKEHSLPPLPPKMWDTTPLLFGEPRIEHDPSGGPILLYADIVASTYFLISRYEEMYYRHTRDSFGRFPGKESYPYKANFIHRPIVEEYGAKLRALLVESGASVPDVPQGFSRVNMTHDLDCPYEYHGIRSFFRAWFKEGRPLFTSYRLAFRNVMRDRFWTFPRFLEWNKEVQRALPGLCHTIFFYKTPGKSALDRPNYRVNRYSVRKIRALAEKHQVEEGLHIPTSACDSSEEIRKAKALLEHDMGKTIDKARYHFLLATEPENLLFAQENNIFDDYTMGYADISGFRLGTCRPVRFILPTTGEMTRITLHPLTLMDVSLDRDQYMNLSEKEAFDYAMALVEQVAIHGGELNLLFHNDSLAKEVHPFHSRLYRDVLRAIMRWQHRLVPQEEEKPQAPLEN</sequence>
<reference evidence="2 3" key="1">
    <citation type="journal article" date="2025" name="Int. J. Syst. Evol. Microbiol.">
        <title>Desulfovibrio falkowii sp. nov., Porphyromonas miyakawae sp. nov., Mediterraneibacter flintii sp. nov. and Owariibacterium komagatae gen. nov., sp. nov., isolated from human faeces.</title>
        <authorList>
            <person name="Hamaguchi T."/>
            <person name="Ohara M."/>
            <person name="Hisatomi A."/>
            <person name="Sekiguchi K."/>
            <person name="Takeda J.I."/>
            <person name="Ueyama J."/>
            <person name="Ito M."/>
            <person name="Nishiwaki H."/>
            <person name="Ogi T."/>
            <person name="Hirayama M."/>
            <person name="Ohkuma M."/>
            <person name="Sakamoto M."/>
            <person name="Ohno K."/>
        </authorList>
    </citation>
    <scope>NUCLEOTIDE SEQUENCE [LARGE SCALE GENOMIC DNA]</scope>
    <source>
        <strain evidence="2 3">13CB11C</strain>
    </source>
</reference>